<comment type="caution">
    <text evidence="2">The sequence shown here is derived from an EMBL/GenBank/DDBJ whole genome shotgun (WGS) entry which is preliminary data.</text>
</comment>
<dbReference type="Proteomes" id="UP000327157">
    <property type="component" value="Chromosome 5"/>
</dbReference>
<keyword evidence="2" id="KW-0347">Helicase</keyword>
<dbReference type="EMBL" id="SMOL01000004">
    <property type="protein sequence ID" value="KAB2635207.1"/>
    <property type="molecule type" value="Genomic_DNA"/>
</dbReference>
<feature type="region of interest" description="Disordered" evidence="1">
    <location>
        <begin position="104"/>
        <end position="131"/>
    </location>
</feature>
<evidence type="ECO:0000313" key="2">
    <source>
        <dbReference type="EMBL" id="KAB2635207.1"/>
    </source>
</evidence>
<keyword evidence="2" id="KW-0067">ATP-binding</keyword>
<dbReference type="GO" id="GO:0004386">
    <property type="term" value="F:helicase activity"/>
    <property type="evidence" value="ECO:0007669"/>
    <property type="project" value="UniProtKB-KW"/>
</dbReference>
<accession>A0A5N5I7L9</accession>
<reference evidence="2 3" key="3">
    <citation type="submission" date="2019-11" db="EMBL/GenBank/DDBJ databases">
        <title>A de novo genome assembly of a pear dwarfing rootstock.</title>
        <authorList>
            <person name="Wang F."/>
            <person name="Wang J."/>
            <person name="Li S."/>
            <person name="Zhang Y."/>
            <person name="Fang M."/>
            <person name="Ma L."/>
            <person name="Zhao Y."/>
            <person name="Jiang S."/>
        </authorList>
    </citation>
    <scope>NUCLEOTIDE SEQUENCE [LARGE SCALE GENOMIC DNA]</scope>
    <source>
        <strain evidence="2">S2</strain>
        <tissue evidence="2">Leaf</tissue>
    </source>
</reference>
<dbReference type="AlphaFoldDB" id="A0A5N5I7L9"/>
<gene>
    <name evidence="2" type="ORF">D8674_025741</name>
</gene>
<organism evidence="2 3">
    <name type="scientific">Pyrus ussuriensis x Pyrus communis</name>
    <dbReference type="NCBI Taxonomy" id="2448454"/>
    <lineage>
        <taxon>Eukaryota</taxon>
        <taxon>Viridiplantae</taxon>
        <taxon>Streptophyta</taxon>
        <taxon>Embryophyta</taxon>
        <taxon>Tracheophyta</taxon>
        <taxon>Spermatophyta</taxon>
        <taxon>Magnoliopsida</taxon>
        <taxon>eudicotyledons</taxon>
        <taxon>Gunneridae</taxon>
        <taxon>Pentapetalae</taxon>
        <taxon>rosids</taxon>
        <taxon>fabids</taxon>
        <taxon>Rosales</taxon>
        <taxon>Rosaceae</taxon>
        <taxon>Amygdaloideae</taxon>
        <taxon>Maleae</taxon>
        <taxon>Pyrus</taxon>
    </lineage>
</organism>
<name>A0A5N5I7L9_9ROSA</name>
<protein>
    <submittedName>
        <fullName evidence="2">ATP-dependent RNA helicase DHX37</fullName>
    </submittedName>
</protein>
<proteinExistence type="predicted"/>
<keyword evidence="2" id="KW-0378">Hydrolase</keyword>
<keyword evidence="2" id="KW-0547">Nucleotide-binding</keyword>
<reference evidence="3" key="2">
    <citation type="submission" date="2019-10" db="EMBL/GenBank/DDBJ databases">
        <title>A de novo genome assembly of a pear dwarfing rootstock.</title>
        <authorList>
            <person name="Wang F."/>
            <person name="Wang J."/>
            <person name="Li S."/>
            <person name="Zhang Y."/>
            <person name="Fang M."/>
            <person name="Ma L."/>
            <person name="Zhao Y."/>
            <person name="Jiang S."/>
        </authorList>
    </citation>
    <scope>NUCLEOTIDE SEQUENCE [LARGE SCALE GENOMIC DNA]</scope>
</reference>
<evidence type="ECO:0000313" key="3">
    <source>
        <dbReference type="Proteomes" id="UP000327157"/>
    </source>
</evidence>
<evidence type="ECO:0000256" key="1">
    <source>
        <dbReference type="SAM" id="MobiDB-lite"/>
    </source>
</evidence>
<keyword evidence="3" id="KW-1185">Reference proteome</keyword>
<sequence>MFSILPIPSVASREELFANDIPSLTRAEVRSTWIQGVHAELNKIYILPKTAWDIEFKKWKLMVNKEEDPMVDWILPAHRDGTFVIAILESNVFTNVPSLCADRTSARGKDGTSFVKSSSREATEGTGAKLQ</sequence>
<reference evidence="2 3" key="1">
    <citation type="submission" date="2019-09" db="EMBL/GenBank/DDBJ databases">
        <authorList>
            <person name="Ou C."/>
        </authorList>
    </citation>
    <scope>NUCLEOTIDE SEQUENCE [LARGE SCALE GENOMIC DNA]</scope>
    <source>
        <strain evidence="2">S2</strain>
        <tissue evidence="2">Leaf</tissue>
    </source>
</reference>